<dbReference type="PANTHER" id="PTHR11265">
    <property type="entry name" value="S-ADENOSYL-METHYLTRANSFERASE MRAW"/>
    <property type="match status" value="1"/>
</dbReference>
<evidence type="ECO:0000256" key="2">
    <source>
        <dbReference type="ARBA" id="ARBA00010396"/>
    </source>
</evidence>
<dbReference type="Ensembl" id="ENSSMAT00000035402.2">
    <property type="protein sequence ID" value="ENSSMAP00000034957.2"/>
    <property type="gene ID" value="ENSSMAG00000021369.2"/>
</dbReference>
<dbReference type="Gene3D" id="3.40.50.150">
    <property type="entry name" value="Vaccinia Virus protein VP39"/>
    <property type="match status" value="1"/>
</dbReference>
<comment type="function">
    <text evidence="10">N4-methylcytidine (m4C) methyltransferase responsible for the methylation of position C839 in mitochondrial 12S rRNA. Involved in the stabilization of 12S rRNA folding, therefore facilitating the assembly of the mitochondrial small ribosomal subunits.</text>
</comment>
<comment type="similarity">
    <text evidence="2">Belongs to the methyltransferase superfamily. RsmH family.</text>
</comment>
<dbReference type="GO" id="GO:0070475">
    <property type="term" value="P:rRNA base methylation"/>
    <property type="evidence" value="ECO:0007669"/>
    <property type="project" value="TreeGrafter"/>
</dbReference>
<evidence type="ECO:0000313" key="16">
    <source>
        <dbReference type="Proteomes" id="UP000694558"/>
    </source>
</evidence>
<evidence type="ECO:0000256" key="9">
    <source>
        <dbReference type="ARBA" id="ARBA00052418"/>
    </source>
</evidence>
<evidence type="ECO:0000313" key="15">
    <source>
        <dbReference type="Ensembl" id="ENSSMAP00000034957.2"/>
    </source>
</evidence>
<evidence type="ECO:0000256" key="12">
    <source>
        <dbReference type="ARBA" id="ARBA00080961"/>
    </source>
</evidence>
<dbReference type="InterPro" id="IPR023397">
    <property type="entry name" value="SAM-dep_MeTrfase_MraW_recog"/>
</dbReference>
<dbReference type="InterPro" id="IPR029063">
    <property type="entry name" value="SAM-dependent_MTases_sf"/>
</dbReference>
<keyword evidence="5" id="KW-0808">Transferase</keyword>
<comment type="catalytic activity">
    <reaction evidence="9">
        <text>cytidine(839) in 12S rRNA + S-adenosyl-L-methionine = N(4)-methylcytidine(839) in 12S rRNA + S-adenosyl-L-homocysteine + H(+)</text>
        <dbReference type="Rhea" id="RHEA:62524"/>
        <dbReference type="Rhea" id="RHEA-COMP:16109"/>
        <dbReference type="Rhea" id="RHEA-COMP:16110"/>
        <dbReference type="ChEBI" id="CHEBI:15378"/>
        <dbReference type="ChEBI" id="CHEBI:57856"/>
        <dbReference type="ChEBI" id="CHEBI:59789"/>
        <dbReference type="ChEBI" id="CHEBI:74506"/>
        <dbReference type="ChEBI" id="CHEBI:82748"/>
    </reaction>
    <physiologicalReaction direction="left-to-right" evidence="9">
        <dbReference type="Rhea" id="RHEA:62525"/>
    </physiologicalReaction>
</comment>
<dbReference type="HAMAP" id="MF_01007">
    <property type="entry name" value="16SrRNA_methyltr_H"/>
    <property type="match status" value="1"/>
</dbReference>
<keyword evidence="6" id="KW-0949">S-adenosyl-L-methionine</keyword>
<accession>A0A8D3BIX3</accession>
<dbReference type="Pfam" id="PF01795">
    <property type="entry name" value="Methyltransf_5"/>
    <property type="match status" value="1"/>
</dbReference>
<evidence type="ECO:0000256" key="7">
    <source>
        <dbReference type="ARBA" id="ARBA00022946"/>
    </source>
</evidence>
<reference evidence="15" key="2">
    <citation type="submission" date="2025-08" db="UniProtKB">
        <authorList>
            <consortium name="Ensembl"/>
        </authorList>
    </citation>
    <scope>IDENTIFICATION</scope>
</reference>
<evidence type="ECO:0000256" key="4">
    <source>
        <dbReference type="ARBA" id="ARBA00022603"/>
    </source>
</evidence>
<reference evidence="15" key="1">
    <citation type="submission" date="2023-05" db="EMBL/GenBank/DDBJ databases">
        <title>High-quality long-read genome of Scophthalmus maximus.</title>
        <authorList>
            <person name="Lien S."/>
            <person name="Martinez P."/>
        </authorList>
    </citation>
    <scope>NUCLEOTIDE SEQUENCE [LARGE SCALE GENOMIC DNA]</scope>
</reference>
<evidence type="ECO:0000256" key="13">
    <source>
        <dbReference type="ARBA" id="ARBA00081509"/>
    </source>
</evidence>
<evidence type="ECO:0000256" key="5">
    <source>
        <dbReference type="ARBA" id="ARBA00022679"/>
    </source>
</evidence>
<dbReference type="GO" id="GO:0071424">
    <property type="term" value="F:rRNA (cytosine-N4-)-methyltransferase activity"/>
    <property type="evidence" value="ECO:0007669"/>
    <property type="project" value="TreeGrafter"/>
</dbReference>
<dbReference type="SUPFAM" id="SSF53335">
    <property type="entry name" value="S-adenosyl-L-methionine-dependent methyltransferases"/>
    <property type="match status" value="1"/>
</dbReference>
<evidence type="ECO:0000256" key="14">
    <source>
        <dbReference type="SAM" id="MobiDB-lite"/>
    </source>
</evidence>
<dbReference type="Gene3D" id="1.10.150.170">
    <property type="entry name" value="Putative methyltransferase TM0872, insert domain"/>
    <property type="match status" value="1"/>
</dbReference>
<protein>
    <recommendedName>
        <fullName evidence="11">12S rRNA N(4)-cytidine methyltransferase METTL15</fullName>
    </recommendedName>
    <alternativeName>
        <fullName evidence="12">Methyltransferase 5 domain-containing protein 1</fullName>
    </alternativeName>
    <alternativeName>
        <fullName evidence="13">Methyltransferase-like protein 15</fullName>
    </alternativeName>
</protein>
<feature type="compositionally biased region" description="Basic and acidic residues" evidence="14">
    <location>
        <begin position="385"/>
        <end position="394"/>
    </location>
</feature>
<evidence type="ECO:0000256" key="6">
    <source>
        <dbReference type="ARBA" id="ARBA00022691"/>
    </source>
</evidence>
<proteinExistence type="inferred from homology"/>
<feature type="region of interest" description="Disordered" evidence="14">
    <location>
        <begin position="385"/>
        <end position="410"/>
    </location>
</feature>
<evidence type="ECO:0000256" key="8">
    <source>
        <dbReference type="ARBA" id="ARBA00023128"/>
    </source>
</evidence>
<dbReference type="SUPFAM" id="SSF81799">
    <property type="entry name" value="Putative methyltransferase TM0872, insert domain"/>
    <property type="match status" value="1"/>
</dbReference>
<organism evidence="15 16">
    <name type="scientific">Scophthalmus maximus</name>
    <name type="common">Turbot</name>
    <name type="synonym">Psetta maxima</name>
    <dbReference type="NCBI Taxonomy" id="52904"/>
    <lineage>
        <taxon>Eukaryota</taxon>
        <taxon>Metazoa</taxon>
        <taxon>Chordata</taxon>
        <taxon>Craniata</taxon>
        <taxon>Vertebrata</taxon>
        <taxon>Euteleostomi</taxon>
        <taxon>Actinopterygii</taxon>
        <taxon>Neopterygii</taxon>
        <taxon>Teleostei</taxon>
        <taxon>Neoteleostei</taxon>
        <taxon>Acanthomorphata</taxon>
        <taxon>Carangaria</taxon>
        <taxon>Pleuronectiformes</taxon>
        <taxon>Pleuronectoidei</taxon>
        <taxon>Scophthalmidae</taxon>
        <taxon>Scophthalmus</taxon>
    </lineage>
</organism>
<dbReference type="NCBIfam" id="TIGR00006">
    <property type="entry name" value="16S rRNA (cytosine(1402)-N(4))-methyltransferase RsmH"/>
    <property type="match status" value="1"/>
</dbReference>
<dbReference type="PANTHER" id="PTHR11265:SF0">
    <property type="entry name" value="12S RRNA N4-METHYLCYTIDINE METHYLTRANSFERASE"/>
    <property type="match status" value="1"/>
</dbReference>
<dbReference type="GeneTree" id="ENSGT00390000014756"/>
<dbReference type="AlphaFoldDB" id="A0A8D3BIX3"/>
<name>A0A8D3BIX3_SCOMX</name>
<dbReference type="GO" id="GO:0005759">
    <property type="term" value="C:mitochondrial matrix"/>
    <property type="evidence" value="ECO:0007669"/>
    <property type="project" value="UniProtKB-SubCell"/>
</dbReference>
<dbReference type="InterPro" id="IPR002903">
    <property type="entry name" value="RsmH"/>
</dbReference>
<keyword evidence="7" id="KW-0809">Transit peptide</keyword>
<evidence type="ECO:0000256" key="10">
    <source>
        <dbReference type="ARBA" id="ARBA00056391"/>
    </source>
</evidence>
<keyword evidence="3" id="KW-0597">Phosphoprotein</keyword>
<sequence>MWLTVVPGAGGIVHIMICHMAVRSNPVLRKISLAVWRAWRSWELSLHLSSVGASSGPGPWDRSEQLPSVCTEKPPHTPVMLKEVLHFLDIQPGQVVLDMTFGGGGHTKAILNMVPEVTVLALDRDPSANSLAQQLAKEHSGRVTPLLGRFSELEVLLSNMNVQPGSIDAVLLDAGCSSMQMDQAERGFSLSKDGPLDMRMDGERYLDMPCAADVVNTLDQQALASILTAYGEERHARKIASAIVKARRVNHITRTQQLASVVAGSFPAAVVYARKDRLHRPAHVATKTFQALRIFVNDELNELLAGLRAAQALLRPGGRLCTITFHSLEDRLVKRFLQGEDLSNLDQFHFGPKKQSTRREKLVEGNRDGGSVHWLPLRKKVITPEKDDVNENPRGRSSKLRAAQRLSHLI</sequence>
<evidence type="ECO:0000256" key="11">
    <source>
        <dbReference type="ARBA" id="ARBA00073136"/>
    </source>
</evidence>
<dbReference type="FunFam" id="1.10.150.170:FF:000002">
    <property type="entry name" value="Probable methyltransferase-like protein 15"/>
    <property type="match status" value="1"/>
</dbReference>
<dbReference type="Proteomes" id="UP000694558">
    <property type="component" value="Chromosome 5"/>
</dbReference>
<keyword evidence="4" id="KW-0489">Methyltransferase</keyword>
<gene>
    <name evidence="15" type="primary">mettl15</name>
</gene>
<evidence type="ECO:0000256" key="3">
    <source>
        <dbReference type="ARBA" id="ARBA00022553"/>
    </source>
</evidence>
<comment type="subcellular location">
    <subcellularLocation>
        <location evidence="1">Mitochondrion matrix</location>
    </subcellularLocation>
</comment>
<keyword evidence="8" id="KW-0496">Mitochondrion</keyword>
<evidence type="ECO:0000256" key="1">
    <source>
        <dbReference type="ARBA" id="ARBA00004305"/>
    </source>
</evidence>